<accession>W7IY74</accession>
<dbReference type="STRING" id="909613.UO65_5733"/>
<protein>
    <submittedName>
        <fullName evidence="2">Uncharacterized protein</fullName>
    </submittedName>
</protein>
<comment type="caution">
    <text evidence="2">The sequence shown here is derived from an EMBL/GenBank/DDBJ whole genome shotgun (WGS) entry which is preliminary data.</text>
</comment>
<evidence type="ECO:0000313" key="3">
    <source>
        <dbReference type="Proteomes" id="UP000019277"/>
    </source>
</evidence>
<dbReference type="EMBL" id="AYXG01000223">
    <property type="protein sequence ID" value="EWC58999.1"/>
    <property type="molecule type" value="Genomic_DNA"/>
</dbReference>
<reference evidence="2 3" key="1">
    <citation type="journal article" date="2014" name="Genome Announc.">
        <title>Draft Genome Sequence of the Antitrypanosomally Active Sponge-Associated Bacterium Actinokineospora sp. Strain EG49.</title>
        <authorList>
            <person name="Harjes J."/>
            <person name="Ryu T."/>
            <person name="Abdelmohsen U.R."/>
            <person name="Moitinho-Silva L."/>
            <person name="Horn H."/>
            <person name="Ravasi T."/>
            <person name="Hentschel U."/>
        </authorList>
    </citation>
    <scope>NUCLEOTIDE SEQUENCE [LARGE SCALE GENOMIC DNA]</scope>
    <source>
        <strain evidence="2 3">EG49</strain>
    </source>
</reference>
<feature type="compositionally biased region" description="Basic and acidic residues" evidence="1">
    <location>
        <begin position="8"/>
        <end position="20"/>
    </location>
</feature>
<evidence type="ECO:0000313" key="2">
    <source>
        <dbReference type="EMBL" id="EWC58999.1"/>
    </source>
</evidence>
<evidence type="ECO:0000256" key="1">
    <source>
        <dbReference type="SAM" id="MobiDB-lite"/>
    </source>
</evidence>
<feature type="region of interest" description="Disordered" evidence="1">
    <location>
        <begin position="1"/>
        <end position="20"/>
    </location>
</feature>
<sequence length="49" mass="5565">MIRWDAAAADRLDQAHPDPGGHPRCLICRECLRKPCPRRWCRPLSPADG</sequence>
<proteinExistence type="predicted"/>
<dbReference type="AlphaFoldDB" id="W7IY74"/>
<organism evidence="2 3">
    <name type="scientific">Actinokineospora spheciospongiae</name>
    <dbReference type="NCBI Taxonomy" id="909613"/>
    <lineage>
        <taxon>Bacteria</taxon>
        <taxon>Bacillati</taxon>
        <taxon>Actinomycetota</taxon>
        <taxon>Actinomycetes</taxon>
        <taxon>Pseudonocardiales</taxon>
        <taxon>Pseudonocardiaceae</taxon>
        <taxon>Actinokineospora</taxon>
    </lineage>
</organism>
<dbReference type="Proteomes" id="UP000019277">
    <property type="component" value="Unassembled WGS sequence"/>
</dbReference>
<name>W7IY74_9PSEU</name>
<keyword evidence="3" id="KW-1185">Reference proteome</keyword>
<gene>
    <name evidence="2" type="ORF">UO65_5733</name>
</gene>